<keyword evidence="2" id="KW-1185">Reference proteome</keyword>
<comment type="caution">
    <text evidence="1">The sequence shown here is derived from an EMBL/GenBank/DDBJ whole genome shotgun (WGS) entry which is preliminary data.</text>
</comment>
<dbReference type="InterPro" id="IPR055850">
    <property type="entry name" value="DUF7427"/>
</dbReference>
<sequence length="75" mass="8270">MIGEATLAALIGSVIGYEAWCIRTGHHDALLSRVVDRLRDRHLILDIAAHAVILTTALHLLRRLGPIDPYSRCST</sequence>
<gene>
    <name evidence="1" type="ORF">GCM10009855_14690</name>
</gene>
<evidence type="ECO:0000313" key="2">
    <source>
        <dbReference type="Proteomes" id="UP001501170"/>
    </source>
</evidence>
<proteinExistence type="predicted"/>
<reference evidence="1 2" key="1">
    <citation type="journal article" date="2019" name="Int. J. Syst. Evol. Microbiol.">
        <title>The Global Catalogue of Microorganisms (GCM) 10K type strain sequencing project: providing services to taxonomists for standard genome sequencing and annotation.</title>
        <authorList>
            <consortium name="The Broad Institute Genomics Platform"/>
            <consortium name="The Broad Institute Genome Sequencing Center for Infectious Disease"/>
            <person name="Wu L."/>
            <person name="Ma J."/>
        </authorList>
    </citation>
    <scope>NUCLEOTIDE SEQUENCE [LARGE SCALE GENOMIC DNA]</scope>
    <source>
        <strain evidence="1 2">JCM 16227</strain>
    </source>
</reference>
<dbReference type="Proteomes" id="UP001501170">
    <property type="component" value="Unassembled WGS sequence"/>
</dbReference>
<evidence type="ECO:0000313" key="1">
    <source>
        <dbReference type="EMBL" id="GAA2376427.1"/>
    </source>
</evidence>
<dbReference type="Pfam" id="PF24202">
    <property type="entry name" value="DUF7427"/>
    <property type="match status" value="1"/>
</dbReference>
<protein>
    <submittedName>
        <fullName evidence="1">Uncharacterized protein</fullName>
    </submittedName>
</protein>
<accession>A0ABN3HD56</accession>
<organism evidence="1 2">
    <name type="scientific">Gordonia cholesterolivorans</name>
    <dbReference type="NCBI Taxonomy" id="559625"/>
    <lineage>
        <taxon>Bacteria</taxon>
        <taxon>Bacillati</taxon>
        <taxon>Actinomycetota</taxon>
        <taxon>Actinomycetes</taxon>
        <taxon>Mycobacteriales</taxon>
        <taxon>Gordoniaceae</taxon>
        <taxon>Gordonia</taxon>
    </lineage>
</organism>
<dbReference type="EMBL" id="BAAARB010000005">
    <property type="protein sequence ID" value="GAA2376427.1"/>
    <property type="molecule type" value="Genomic_DNA"/>
</dbReference>
<name>A0ABN3HD56_9ACTN</name>
<dbReference type="RefSeq" id="WP_346075693.1">
    <property type="nucleotide sequence ID" value="NZ_BAAARB010000005.1"/>
</dbReference>